<evidence type="ECO:0000259" key="1">
    <source>
        <dbReference type="Pfam" id="PF20239"/>
    </source>
</evidence>
<organism evidence="2 3">
    <name type="scientific">Pseudoxanthomonas taiwanensis J19</name>
    <dbReference type="NCBI Taxonomy" id="935569"/>
    <lineage>
        <taxon>Bacteria</taxon>
        <taxon>Pseudomonadati</taxon>
        <taxon>Pseudomonadota</taxon>
        <taxon>Gammaproteobacteria</taxon>
        <taxon>Lysobacterales</taxon>
        <taxon>Lysobacteraceae</taxon>
        <taxon>Pseudoxanthomonas</taxon>
    </lineage>
</organism>
<evidence type="ECO:0000313" key="2">
    <source>
        <dbReference type="EMBL" id="TWH03394.1"/>
    </source>
</evidence>
<protein>
    <recommendedName>
        <fullName evidence="1">DUF6596 domain-containing protein</fullName>
    </recommendedName>
</protein>
<accession>A0A562D1K7</accession>
<name>A0A562D1K7_9GAMM</name>
<dbReference type="InterPro" id="IPR046531">
    <property type="entry name" value="DUF6596"/>
</dbReference>
<evidence type="ECO:0000313" key="3">
    <source>
        <dbReference type="Proteomes" id="UP000321583"/>
    </source>
</evidence>
<dbReference type="Proteomes" id="UP000321583">
    <property type="component" value="Unassembled WGS sequence"/>
</dbReference>
<dbReference type="PANTHER" id="PTHR47756:SF1">
    <property type="entry name" value="BLL0085 PROTEIN"/>
    <property type="match status" value="1"/>
</dbReference>
<dbReference type="AlphaFoldDB" id="A0A562D1K7"/>
<dbReference type="Pfam" id="PF20239">
    <property type="entry name" value="DUF6596"/>
    <property type="match status" value="1"/>
</dbReference>
<gene>
    <name evidence="2" type="ORF">L613_008100000170</name>
</gene>
<dbReference type="PANTHER" id="PTHR47756">
    <property type="entry name" value="BLL6612 PROTEIN-RELATED"/>
    <property type="match status" value="1"/>
</dbReference>
<proteinExistence type="predicted"/>
<sequence length="199" mass="21544">MRLGRVLAGLMPEEPEVHGLVALMELQASRLHARTGPDGEPVLLLQQDRSRWDRLLIGRGLEALERAQRLGGGAGFYALQAAIAACHARALAPEDTDWSRIVALYDALARLTQSPVVELNRAVAVSMAAGPEAALPLVDALLDEPKLSSYHPLPSVRGDLLFRLGRLHEARAEFERAAAMTGNARERGLLLARAARCHA</sequence>
<keyword evidence="3" id="KW-1185">Reference proteome</keyword>
<feature type="domain" description="DUF6596" evidence="1">
    <location>
        <begin position="1"/>
        <end position="67"/>
    </location>
</feature>
<dbReference type="EMBL" id="VLJS01000115">
    <property type="protein sequence ID" value="TWH03394.1"/>
    <property type="molecule type" value="Genomic_DNA"/>
</dbReference>
<comment type="caution">
    <text evidence="2">The sequence shown here is derived from an EMBL/GenBank/DDBJ whole genome shotgun (WGS) entry which is preliminary data.</text>
</comment>
<reference evidence="2 3" key="1">
    <citation type="submission" date="2019-07" db="EMBL/GenBank/DDBJ databases">
        <title>Genome sequencing of lignin-degrading bacterial isolates.</title>
        <authorList>
            <person name="Gladden J."/>
        </authorList>
    </citation>
    <scope>NUCLEOTIDE SEQUENCE [LARGE SCALE GENOMIC DNA]</scope>
    <source>
        <strain evidence="2 3">J19</strain>
    </source>
</reference>